<feature type="disulfide bond" evidence="8">
    <location>
        <begin position="101"/>
        <end position="109"/>
    </location>
</feature>
<dbReference type="GeneTree" id="ENSGT00940000154436"/>
<dbReference type="PRINTS" id="PR00774">
    <property type="entry name" value="GUANYLIN"/>
</dbReference>
<evidence type="ECO:0000256" key="7">
    <source>
        <dbReference type="ARBA" id="ARBA00041176"/>
    </source>
</evidence>
<evidence type="ECO:0000256" key="2">
    <source>
        <dbReference type="ARBA" id="ARBA00009883"/>
    </source>
</evidence>
<evidence type="ECO:0000256" key="5">
    <source>
        <dbReference type="ARBA" id="ARBA00023157"/>
    </source>
</evidence>
<comment type="function">
    <text evidence="6">Endogenous activator of intestinal guanylate cyclase. It stimulates this enzyme through the same receptor binding region as the heat-stable enterotoxins. May be a potent physiological regulator of intestinal fluid and electrolyte transport. May be an autocrine/paracrine regulator of intestinal salt and water transport.</text>
</comment>
<gene>
    <name evidence="10" type="primary">GUCA2A</name>
</gene>
<dbReference type="Gene3D" id="3.90.1450.10">
    <property type="entry name" value="Guanylin"/>
    <property type="match status" value="1"/>
</dbReference>
<keyword evidence="4 9" id="KW-0732">Signal</keyword>
<dbReference type="Pfam" id="PF02058">
    <property type="entry name" value="Guanylin"/>
    <property type="match status" value="1"/>
</dbReference>
<dbReference type="KEGG" id="sfm:108918394"/>
<accession>A0A8C9R4V8</accession>
<reference evidence="10" key="3">
    <citation type="submission" date="2025-09" db="UniProtKB">
        <authorList>
            <consortium name="Ensembl"/>
        </authorList>
    </citation>
    <scope>IDENTIFICATION</scope>
</reference>
<evidence type="ECO:0000256" key="3">
    <source>
        <dbReference type="ARBA" id="ARBA00022525"/>
    </source>
</evidence>
<dbReference type="GO" id="GO:0030250">
    <property type="term" value="F:guanylate cyclase activator activity"/>
    <property type="evidence" value="ECO:0007669"/>
    <property type="project" value="InterPro"/>
</dbReference>
<evidence type="ECO:0000313" key="10">
    <source>
        <dbReference type="Ensembl" id="ENSSFOP00015009215.1"/>
    </source>
</evidence>
<evidence type="ECO:0000256" key="6">
    <source>
        <dbReference type="ARBA" id="ARBA00037765"/>
    </source>
</evidence>
<feature type="chain" id="PRO_5034635263" description="Guanylate cyclase activator 2B" evidence="9">
    <location>
        <begin position="21"/>
        <end position="109"/>
    </location>
</feature>
<keyword evidence="3" id="KW-0964">Secreted</keyword>
<name>A0A8C9R4V8_SCLFO</name>
<dbReference type="InterPro" id="IPR000879">
    <property type="entry name" value="Guanylin"/>
</dbReference>
<dbReference type="AlphaFoldDB" id="A0A8C9R4V8"/>
<evidence type="ECO:0000313" key="11">
    <source>
        <dbReference type="Proteomes" id="UP000694397"/>
    </source>
</evidence>
<dbReference type="PANTHER" id="PTHR11318">
    <property type="entry name" value="GUANYLIN FAMILY MEMBER"/>
    <property type="match status" value="1"/>
</dbReference>
<organism evidence="10 11">
    <name type="scientific">Scleropages formosus</name>
    <name type="common">Asian bonytongue</name>
    <name type="synonym">Osteoglossum formosum</name>
    <dbReference type="NCBI Taxonomy" id="113540"/>
    <lineage>
        <taxon>Eukaryota</taxon>
        <taxon>Metazoa</taxon>
        <taxon>Chordata</taxon>
        <taxon>Craniata</taxon>
        <taxon>Vertebrata</taxon>
        <taxon>Euteleostomi</taxon>
        <taxon>Actinopterygii</taxon>
        <taxon>Neopterygii</taxon>
        <taxon>Teleostei</taxon>
        <taxon>Osteoglossocephala</taxon>
        <taxon>Osteoglossomorpha</taxon>
        <taxon>Osteoglossiformes</taxon>
        <taxon>Osteoglossidae</taxon>
        <taxon>Scleropages</taxon>
    </lineage>
</organism>
<comment type="similarity">
    <text evidence="2">Belongs to the guanylin family.</text>
</comment>
<proteinExistence type="inferred from homology"/>
<reference evidence="10 11" key="1">
    <citation type="submission" date="2019-04" db="EMBL/GenBank/DDBJ databases">
        <authorList>
            <consortium name="Wellcome Sanger Institute Data Sharing"/>
        </authorList>
    </citation>
    <scope>NUCLEOTIDE SEQUENCE [LARGE SCALE GENOMIC DNA]</scope>
</reference>
<dbReference type="Ensembl" id="ENSSFOT00015009342.2">
    <property type="protein sequence ID" value="ENSSFOP00015009215.1"/>
    <property type="gene ID" value="ENSSFOG00015006009.2"/>
</dbReference>
<feature type="disulfide bond" evidence="8">
    <location>
        <begin position="98"/>
        <end position="106"/>
    </location>
</feature>
<dbReference type="OrthoDB" id="9926421at2759"/>
<keyword evidence="5 8" id="KW-1015">Disulfide bond</keyword>
<dbReference type="Proteomes" id="UP000694397">
    <property type="component" value="Chromosome 22"/>
</dbReference>
<protein>
    <recommendedName>
        <fullName evidence="7">Guanylate cyclase activator 2B</fullName>
    </recommendedName>
</protein>
<feature type="signal peptide" evidence="9">
    <location>
        <begin position="1"/>
        <end position="20"/>
    </location>
</feature>
<dbReference type="InterPro" id="IPR036382">
    <property type="entry name" value="Guanylin_sf"/>
</dbReference>
<evidence type="ECO:0000256" key="9">
    <source>
        <dbReference type="SAM" id="SignalP"/>
    </source>
</evidence>
<evidence type="ECO:0000256" key="4">
    <source>
        <dbReference type="ARBA" id="ARBA00022729"/>
    </source>
</evidence>
<dbReference type="SUPFAM" id="SSF89890">
    <property type="entry name" value="Proguanylin"/>
    <property type="match status" value="1"/>
</dbReference>
<evidence type="ECO:0000256" key="1">
    <source>
        <dbReference type="ARBA" id="ARBA00004613"/>
    </source>
</evidence>
<dbReference type="GO" id="GO:0005576">
    <property type="term" value="C:extracellular region"/>
    <property type="evidence" value="ECO:0007669"/>
    <property type="project" value="UniProtKB-SubCell"/>
</dbReference>
<sequence>MKTFLFFALLLTVYCLVAQAVQVKEGDFTFSLESVKKLKNLMDVRVVKDSNPRLASTSTAALCANPALPEEFKPVCQSKSAALSFYRLGSVAYNSDVCEICAFAACTGC</sequence>
<dbReference type="PANTHER" id="PTHR11318:SF4">
    <property type="entry name" value="GUANYLATE CYCLASE ACTIVATOR 2B"/>
    <property type="match status" value="1"/>
</dbReference>
<dbReference type="PIRSF" id="PIRSF001849">
    <property type="entry name" value="Guanylin"/>
    <property type="match status" value="1"/>
</dbReference>
<comment type="subcellular location">
    <subcellularLocation>
        <location evidence="1">Secreted</location>
    </subcellularLocation>
</comment>
<reference evidence="10" key="2">
    <citation type="submission" date="2025-08" db="UniProtKB">
        <authorList>
            <consortium name="Ensembl"/>
        </authorList>
    </citation>
    <scope>IDENTIFICATION</scope>
</reference>
<evidence type="ECO:0000256" key="8">
    <source>
        <dbReference type="PIRSR" id="PIRSR001849-50"/>
    </source>
</evidence>
<feature type="disulfide bond" evidence="8">
    <location>
        <begin position="63"/>
        <end position="76"/>
    </location>
</feature>
<keyword evidence="11" id="KW-1185">Reference proteome</keyword>